<dbReference type="GO" id="GO:0008131">
    <property type="term" value="F:primary methylamine oxidase activity"/>
    <property type="evidence" value="ECO:0007669"/>
    <property type="project" value="InterPro"/>
</dbReference>
<keyword evidence="3" id="KW-1185">Reference proteome</keyword>
<dbReference type="GO" id="GO:0009308">
    <property type="term" value="P:amine metabolic process"/>
    <property type="evidence" value="ECO:0007669"/>
    <property type="project" value="InterPro"/>
</dbReference>
<dbReference type="Pfam" id="PF01179">
    <property type="entry name" value="Cu_amine_oxid"/>
    <property type="match status" value="1"/>
</dbReference>
<evidence type="ECO:0000313" key="3">
    <source>
        <dbReference type="Proteomes" id="UP000006038"/>
    </source>
</evidence>
<dbReference type="InterPro" id="IPR036460">
    <property type="entry name" value="Cu_amine_oxidase_C_sf"/>
</dbReference>
<name>J3MK68_ORYBR</name>
<evidence type="ECO:0000313" key="2">
    <source>
        <dbReference type="EnsemblPlants" id="OB07G18000.1"/>
    </source>
</evidence>
<dbReference type="Gramene" id="OB07G18000.1">
    <property type="protein sequence ID" value="OB07G18000.1"/>
    <property type="gene ID" value="OB07G18000"/>
</dbReference>
<reference evidence="2" key="1">
    <citation type="journal article" date="2013" name="Nat. Commun.">
        <title>Whole-genome sequencing of Oryza brachyantha reveals mechanisms underlying Oryza genome evolution.</title>
        <authorList>
            <person name="Chen J."/>
            <person name="Huang Q."/>
            <person name="Gao D."/>
            <person name="Wang J."/>
            <person name="Lang Y."/>
            <person name="Liu T."/>
            <person name="Li B."/>
            <person name="Bai Z."/>
            <person name="Luis Goicoechea J."/>
            <person name="Liang C."/>
            <person name="Chen C."/>
            <person name="Zhang W."/>
            <person name="Sun S."/>
            <person name="Liao Y."/>
            <person name="Zhang X."/>
            <person name="Yang L."/>
            <person name="Song C."/>
            <person name="Wang M."/>
            <person name="Shi J."/>
            <person name="Liu G."/>
            <person name="Liu J."/>
            <person name="Zhou H."/>
            <person name="Zhou W."/>
            <person name="Yu Q."/>
            <person name="An N."/>
            <person name="Chen Y."/>
            <person name="Cai Q."/>
            <person name="Wang B."/>
            <person name="Liu B."/>
            <person name="Min J."/>
            <person name="Huang Y."/>
            <person name="Wu H."/>
            <person name="Li Z."/>
            <person name="Zhang Y."/>
            <person name="Yin Y."/>
            <person name="Song W."/>
            <person name="Jiang J."/>
            <person name="Jackson S.A."/>
            <person name="Wing R.A."/>
            <person name="Wang J."/>
            <person name="Chen M."/>
        </authorList>
    </citation>
    <scope>NUCLEOTIDE SEQUENCE [LARGE SCALE GENOMIC DNA]</scope>
    <source>
        <strain evidence="2">cv. IRGC 101232</strain>
    </source>
</reference>
<feature type="domain" description="Copper amine oxidase catalytic" evidence="1">
    <location>
        <begin position="8"/>
        <end position="54"/>
    </location>
</feature>
<proteinExistence type="predicted"/>
<dbReference type="STRING" id="4533.J3MK68"/>
<dbReference type="GO" id="GO:0048038">
    <property type="term" value="F:quinone binding"/>
    <property type="evidence" value="ECO:0007669"/>
    <property type="project" value="InterPro"/>
</dbReference>
<dbReference type="GO" id="GO:0005507">
    <property type="term" value="F:copper ion binding"/>
    <property type="evidence" value="ECO:0007669"/>
    <property type="project" value="InterPro"/>
</dbReference>
<dbReference type="SUPFAM" id="SSF49998">
    <property type="entry name" value="Amine oxidase catalytic domain"/>
    <property type="match status" value="1"/>
</dbReference>
<dbReference type="Gene3D" id="2.70.98.20">
    <property type="entry name" value="Copper amine oxidase, catalytic domain"/>
    <property type="match status" value="1"/>
</dbReference>
<organism evidence="2">
    <name type="scientific">Oryza brachyantha</name>
    <name type="common">malo sina</name>
    <dbReference type="NCBI Taxonomy" id="4533"/>
    <lineage>
        <taxon>Eukaryota</taxon>
        <taxon>Viridiplantae</taxon>
        <taxon>Streptophyta</taxon>
        <taxon>Embryophyta</taxon>
        <taxon>Tracheophyta</taxon>
        <taxon>Spermatophyta</taxon>
        <taxon>Magnoliopsida</taxon>
        <taxon>Liliopsida</taxon>
        <taxon>Poales</taxon>
        <taxon>Poaceae</taxon>
        <taxon>BOP clade</taxon>
        <taxon>Oryzoideae</taxon>
        <taxon>Oryzeae</taxon>
        <taxon>Oryzinae</taxon>
        <taxon>Oryza</taxon>
    </lineage>
</organism>
<dbReference type="eggNOG" id="KOG1186">
    <property type="taxonomic scope" value="Eukaryota"/>
</dbReference>
<protein>
    <submittedName>
        <fullName evidence="2">Amine oxidase</fullName>
    </submittedName>
</protein>
<dbReference type="EnsemblPlants" id="OB07G18000.1">
    <property type="protein sequence ID" value="OB07G18000.1"/>
    <property type="gene ID" value="OB07G18000"/>
</dbReference>
<dbReference type="HOGENOM" id="CLU_2907719_0_0_1"/>
<evidence type="ECO:0000259" key="1">
    <source>
        <dbReference type="Pfam" id="PF01179"/>
    </source>
</evidence>
<sequence length="62" mass="7052">MHTNEVKQDANDTLVSENTIVVYHDHYVTYHLDLNVDGTNNSFVKITVTAVRDTSCDTPRRS</sequence>
<dbReference type="InterPro" id="IPR015798">
    <property type="entry name" value="Cu_amine_oxidase_C"/>
</dbReference>
<dbReference type="Proteomes" id="UP000006038">
    <property type="component" value="Chromosome 7"/>
</dbReference>
<accession>J3MK68</accession>
<dbReference type="AlphaFoldDB" id="J3MK68"/>
<reference evidence="2" key="2">
    <citation type="submission" date="2013-04" db="UniProtKB">
        <authorList>
            <consortium name="EnsemblPlants"/>
        </authorList>
    </citation>
    <scope>IDENTIFICATION</scope>
</reference>